<reference evidence="1 2" key="1">
    <citation type="submission" date="2017-02" db="EMBL/GenBank/DDBJ databases">
        <title>Chromobacterium haemolyticum H5244.</title>
        <authorList>
            <person name="Gulvik C.A."/>
        </authorList>
    </citation>
    <scope>NUCLEOTIDE SEQUENCE [LARGE SCALE GENOMIC DNA]</scope>
    <source>
        <strain evidence="1 2">H5244</strain>
    </source>
</reference>
<dbReference type="RefSeq" id="WP_081556957.1">
    <property type="nucleotide sequence ID" value="NZ_MUKV01000047.1"/>
</dbReference>
<proteinExistence type="predicted"/>
<sequence length="206" mass="23094">MKNILYAQYRFFEVLKEFISDGYSKTLLHPAAARQDCSWLPEHGFEFAGLGCDGMYSSSACVRHQDKTIAAEVKIYTHNGRATGNGLAVVQGLRLDKIVKAIRNDAQLQACKLELLFDDTGENGALIINDNIVLQFYAAARAGAGNHYICTIESDFFFDEHTRQQRIATRTARLLHSQALSQLMNDKTTARRCRKIAALFSTRKQA</sequence>
<protein>
    <submittedName>
        <fullName evidence="1">Uncharacterized protein</fullName>
    </submittedName>
</protein>
<dbReference type="Proteomes" id="UP000192721">
    <property type="component" value="Unassembled WGS sequence"/>
</dbReference>
<dbReference type="AlphaFoldDB" id="A0A1W0CCD6"/>
<gene>
    <name evidence="1" type="ORF">B0T45_21840</name>
</gene>
<accession>A0A1W0CCD6</accession>
<name>A0A1W0CCD6_9NEIS</name>
<comment type="caution">
    <text evidence="1">The sequence shown here is derived from an EMBL/GenBank/DDBJ whole genome shotgun (WGS) entry which is preliminary data.</text>
</comment>
<dbReference type="EMBL" id="MUKV01000047">
    <property type="protein sequence ID" value="OQS32368.1"/>
    <property type="molecule type" value="Genomic_DNA"/>
</dbReference>
<evidence type="ECO:0000313" key="1">
    <source>
        <dbReference type="EMBL" id="OQS32368.1"/>
    </source>
</evidence>
<organism evidence="1 2">
    <name type="scientific">Chromobacterium haemolyticum</name>
    <dbReference type="NCBI Taxonomy" id="394935"/>
    <lineage>
        <taxon>Bacteria</taxon>
        <taxon>Pseudomonadati</taxon>
        <taxon>Pseudomonadota</taxon>
        <taxon>Betaproteobacteria</taxon>
        <taxon>Neisseriales</taxon>
        <taxon>Chromobacteriaceae</taxon>
        <taxon>Chromobacterium</taxon>
    </lineage>
</organism>
<evidence type="ECO:0000313" key="2">
    <source>
        <dbReference type="Proteomes" id="UP000192721"/>
    </source>
</evidence>